<evidence type="ECO:0000256" key="4">
    <source>
        <dbReference type="ARBA" id="ARBA00022679"/>
    </source>
</evidence>
<dbReference type="PROSITE" id="PS50237">
    <property type="entry name" value="HECT"/>
    <property type="match status" value="2"/>
</dbReference>
<evidence type="ECO:0000256" key="3">
    <source>
        <dbReference type="ARBA" id="ARBA00012485"/>
    </source>
</evidence>
<dbReference type="Gene3D" id="3.30.2160.10">
    <property type="entry name" value="Hect, E3 ligase catalytic domain"/>
    <property type="match status" value="1"/>
</dbReference>
<feature type="region of interest" description="Disordered" evidence="7">
    <location>
        <begin position="207"/>
        <end position="229"/>
    </location>
</feature>
<evidence type="ECO:0000256" key="5">
    <source>
        <dbReference type="ARBA" id="ARBA00022786"/>
    </source>
</evidence>
<dbReference type="InterPro" id="IPR050409">
    <property type="entry name" value="E3_ubiq-protein_ligase"/>
</dbReference>
<keyword evidence="4" id="KW-0808">Transferase</keyword>
<comment type="catalytic activity">
    <reaction evidence="1">
        <text>S-ubiquitinyl-[E2 ubiquitin-conjugating enzyme]-L-cysteine + [acceptor protein]-L-lysine = [E2 ubiquitin-conjugating enzyme]-L-cysteine + N(6)-ubiquitinyl-[acceptor protein]-L-lysine.</text>
        <dbReference type="EC" id="2.3.2.26"/>
    </reaction>
</comment>
<dbReference type="GO" id="GO:0061630">
    <property type="term" value="F:ubiquitin protein ligase activity"/>
    <property type="evidence" value="ECO:0007669"/>
    <property type="project" value="UniProtKB-EC"/>
</dbReference>
<name>A0AAD5LW19_PYTIN</name>
<dbReference type="Gene3D" id="3.90.1750.10">
    <property type="entry name" value="Hect, E3 ligase catalytic domains"/>
    <property type="match status" value="2"/>
</dbReference>
<dbReference type="Proteomes" id="UP001209570">
    <property type="component" value="Unassembled WGS sequence"/>
</dbReference>
<dbReference type="GO" id="GO:0005737">
    <property type="term" value="C:cytoplasm"/>
    <property type="evidence" value="ECO:0007669"/>
    <property type="project" value="TreeGrafter"/>
</dbReference>
<keyword evidence="10" id="KW-1185">Reference proteome</keyword>
<evidence type="ECO:0000256" key="1">
    <source>
        <dbReference type="ARBA" id="ARBA00000885"/>
    </source>
</evidence>
<dbReference type="SMART" id="SM00119">
    <property type="entry name" value="HECTc"/>
    <property type="match status" value="1"/>
</dbReference>
<feature type="compositionally biased region" description="Acidic residues" evidence="7">
    <location>
        <begin position="209"/>
        <end position="221"/>
    </location>
</feature>
<evidence type="ECO:0000256" key="6">
    <source>
        <dbReference type="PROSITE-ProRule" id="PRU00104"/>
    </source>
</evidence>
<evidence type="ECO:0000313" key="9">
    <source>
        <dbReference type="EMBL" id="KAJ0395140.1"/>
    </source>
</evidence>
<gene>
    <name evidence="9" type="ORF">P43SY_002424</name>
</gene>
<evidence type="ECO:0000313" key="10">
    <source>
        <dbReference type="Proteomes" id="UP001209570"/>
    </source>
</evidence>
<comment type="caution">
    <text evidence="9">The sequence shown here is derived from an EMBL/GenBank/DDBJ whole genome shotgun (WGS) entry which is preliminary data.</text>
</comment>
<dbReference type="AlphaFoldDB" id="A0AAD5LW19"/>
<reference evidence="9" key="1">
    <citation type="submission" date="2021-12" db="EMBL/GenBank/DDBJ databases">
        <title>Prjna785345.</title>
        <authorList>
            <person name="Rujirawat T."/>
            <person name="Krajaejun T."/>
        </authorList>
    </citation>
    <scope>NUCLEOTIDE SEQUENCE</scope>
    <source>
        <strain evidence="9">Pi057C3</strain>
    </source>
</reference>
<dbReference type="PANTHER" id="PTHR11254:SF440">
    <property type="entry name" value="E3 UBIQUITIN-PROTEIN LIGASE NEDD-4"/>
    <property type="match status" value="1"/>
</dbReference>
<dbReference type="InterPro" id="IPR035983">
    <property type="entry name" value="Hect_E3_ubiquitin_ligase"/>
</dbReference>
<comment type="caution">
    <text evidence="6">Lacks conserved residue(s) required for the propagation of feature annotation.</text>
</comment>
<feature type="domain" description="HECT" evidence="8">
    <location>
        <begin position="346"/>
        <end position="689"/>
    </location>
</feature>
<dbReference type="InterPro" id="IPR000569">
    <property type="entry name" value="HECT_dom"/>
</dbReference>
<sequence length="689" mass="77981">MVFESVSSQLYALLKGVYEVVPPEMLMLFDAEELDYVLSGSDEIDVEDWRRNSKWTPDLISLPVLNWFWELVREMPNEHRRRGSMGESMALCEEGCNVCRACGFENLKRCIFCTICGEPIVATDHEQVDSNPPSIDADQCRLSSRQRRARMRKWWTRRVDVHGHVFWYREATKEAAAEGFVLQFGDDLSNVLLSSHTDVNEQVQHGLVSDEDDDEQSENADESTAPPGVSTALISMSTFEQVVGDVRDALEDALVRHPPRVLPSSNANALRFPVLVESELMGHRYSVVEVKQLIQEAQLEFPSKLAHFITRSTTANAEARKAKKLVLDVRRESLANDSIQLLAGLSSFDINRRLRVRFDKSAGIDAGGVYREWFLLMCDHFTSPATGVFRCVDEAEQVFFLNPHSRDDLGEAHLAHVYAAGRFLGRALVEGNVTGFHLALPLLKIILGQPVSFRDLEFFDPEAYRNLLWLLENDGADALGLDFSVCVQHSDADGETQTTVAELMPGGWDVAVTDVNKLEFAQRKFHYMIFGSVAHQLFALLKGIYEVVPPEILMLLDAEELDYILSGSDEIDVDDWERHTKYTFDLMNHPVRKWFWELVREMPNEHRRRLLQFATGSSRVPLAGFSALTSYDGRICPFTLNGVTSFMGGNIHSHACFNRLDLPRYASRRKLKFMLDVIVGSDVEGFTTA</sequence>
<dbReference type="CDD" id="cd00078">
    <property type="entry name" value="HECTc"/>
    <property type="match status" value="1"/>
</dbReference>
<dbReference type="Pfam" id="PF00632">
    <property type="entry name" value="HECT"/>
    <property type="match status" value="2"/>
</dbReference>
<organism evidence="9 10">
    <name type="scientific">Pythium insidiosum</name>
    <name type="common">Pythiosis disease agent</name>
    <dbReference type="NCBI Taxonomy" id="114742"/>
    <lineage>
        <taxon>Eukaryota</taxon>
        <taxon>Sar</taxon>
        <taxon>Stramenopiles</taxon>
        <taxon>Oomycota</taxon>
        <taxon>Peronosporomycetes</taxon>
        <taxon>Pythiales</taxon>
        <taxon>Pythiaceae</taxon>
        <taxon>Pythium</taxon>
    </lineage>
</organism>
<evidence type="ECO:0000256" key="7">
    <source>
        <dbReference type="SAM" id="MobiDB-lite"/>
    </source>
</evidence>
<dbReference type="PANTHER" id="PTHR11254">
    <property type="entry name" value="HECT DOMAIN UBIQUITIN-PROTEIN LIGASE"/>
    <property type="match status" value="1"/>
</dbReference>
<feature type="active site" description="Glycyl thioester intermediate" evidence="6">
    <location>
        <position position="656"/>
    </location>
</feature>
<protein>
    <recommendedName>
        <fullName evidence="3">HECT-type E3 ubiquitin transferase</fullName>
        <ecNumber evidence="3">2.3.2.26</ecNumber>
    </recommendedName>
</protein>
<dbReference type="GO" id="GO:0006511">
    <property type="term" value="P:ubiquitin-dependent protein catabolic process"/>
    <property type="evidence" value="ECO:0007669"/>
    <property type="project" value="TreeGrafter"/>
</dbReference>
<accession>A0AAD5LW19</accession>
<dbReference type="SUPFAM" id="SSF56204">
    <property type="entry name" value="Hect, E3 ligase catalytic domain"/>
    <property type="match status" value="2"/>
</dbReference>
<dbReference type="EMBL" id="JAKCXM010000361">
    <property type="protein sequence ID" value="KAJ0395140.1"/>
    <property type="molecule type" value="Genomic_DNA"/>
</dbReference>
<comment type="pathway">
    <text evidence="2">Protein modification; protein ubiquitination.</text>
</comment>
<keyword evidence="5 6" id="KW-0833">Ubl conjugation pathway</keyword>
<feature type="domain" description="HECT" evidence="8">
    <location>
        <begin position="1"/>
        <end position="82"/>
    </location>
</feature>
<dbReference type="FunFam" id="3.30.2410.10:FF:000009">
    <property type="entry name" value="Probable E3 ubiquitin-protein ligase HECTD2"/>
    <property type="match status" value="1"/>
</dbReference>
<dbReference type="GO" id="GO:0016567">
    <property type="term" value="P:protein ubiquitination"/>
    <property type="evidence" value="ECO:0007669"/>
    <property type="project" value="TreeGrafter"/>
</dbReference>
<evidence type="ECO:0000256" key="2">
    <source>
        <dbReference type="ARBA" id="ARBA00004906"/>
    </source>
</evidence>
<dbReference type="EC" id="2.3.2.26" evidence="3"/>
<evidence type="ECO:0000259" key="8">
    <source>
        <dbReference type="PROSITE" id="PS50237"/>
    </source>
</evidence>
<dbReference type="Gene3D" id="3.30.2410.10">
    <property type="entry name" value="Hect, E3 ligase catalytic domain"/>
    <property type="match status" value="1"/>
</dbReference>
<proteinExistence type="predicted"/>